<keyword evidence="4" id="KW-1185">Reference proteome</keyword>
<keyword evidence="1" id="KW-1133">Transmembrane helix</keyword>
<evidence type="ECO:0000313" key="4">
    <source>
        <dbReference type="Proteomes" id="UP001652622"/>
    </source>
</evidence>
<dbReference type="RefSeq" id="XP_060542378.1">
    <property type="nucleotide sequence ID" value="XM_060686395.1"/>
</dbReference>
<keyword evidence="1" id="KW-0812">Transmembrane</keyword>
<dbReference type="SUPFAM" id="SSF49265">
    <property type="entry name" value="Fibronectin type III"/>
    <property type="match status" value="4"/>
</dbReference>
<evidence type="ECO:0000259" key="3">
    <source>
        <dbReference type="PROSITE" id="PS50853"/>
    </source>
</evidence>
<keyword evidence="2" id="KW-0732">Signal</keyword>
<reference evidence="5" key="1">
    <citation type="submission" date="2025-08" db="UniProtKB">
        <authorList>
            <consortium name="RefSeq"/>
        </authorList>
    </citation>
    <scope>IDENTIFICATION</scope>
    <source>
        <tissue evidence="5">Blood</tissue>
    </source>
</reference>
<dbReference type="Gene3D" id="2.60.40.10">
    <property type="entry name" value="Immunoglobulins"/>
    <property type="match status" value="3"/>
</dbReference>
<evidence type="ECO:0000313" key="5">
    <source>
        <dbReference type="RefSeq" id="XP_060542378.1"/>
    </source>
</evidence>
<dbReference type="InterPro" id="IPR036116">
    <property type="entry name" value="FN3_sf"/>
</dbReference>
<feature type="chain" id="PRO_5045311066" evidence="2">
    <location>
        <begin position="27"/>
        <end position="551"/>
    </location>
</feature>
<dbReference type="Pfam" id="PF01108">
    <property type="entry name" value="Tissue_fac"/>
    <property type="match status" value="1"/>
</dbReference>
<organism evidence="4 5">
    <name type="scientific">Pantherophis guttatus</name>
    <name type="common">Corn snake</name>
    <name type="synonym">Elaphe guttata</name>
    <dbReference type="NCBI Taxonomy" id="94885"/>
    <lineage>
        <taxon>Eukaryota</taxon>
        <taxon>Metazoa</taxon>
        <taxon>Chordata</taxon>
        <taxon>Craniata</taxon>
        <taxon>Vertebrata</taxon>
        <taxon>Euteleostomi</taxon>
        <taxon>Lepidosauria</taxon>
        <taxon>Squamata</taxon>
        <taxon>Bifurcata</taxon>
        <taxon>Unidentata</taxon>
        <taxon>Episquamata</taxon>
        <taxon>Toxicofera</taxon>
        <taxon>Serpentes</taxon>
        <taxon>Colubroidea</taxon>
        <taxon>Colubridae</taxon>
        <taxon>Colubrinae</taxon>
        <taxon>Pantherophis</taxon>
    </lineage>
</organism>
<keyword evidence="5" id="KW-0675">Receptor</keyword>
<dbReference type="PANTHER" id="PTHR20859:SF54">
    <property type="entry name" value="INTERFERON ALPHA_BETA RECEPTOR 1"/>
    <property type="match status" value="1"/>
</dbReference>
<keyword evidence="1" id="KW-0472">Membrane</keyword>
<proteinExistence type="predicted"/>
<sequence length="551" mass="62616">MGRGMEGVRRWLVVAAVLGMGSKSTGLTCLEHPQNVTINVINANIILKWDWDNPCGLNVTFSVQYHRHSAIWAALPQCQNIIVTECDLSSAIQDYLVSYNVTIRVNTLKNHSPYAFLEFTPYLEAQVGPPGVWFEPIYGGVKINILHPEGDQQKMWMLDTLKYQLTIWKNATHSKEKTRSIFPGEIIYDLEPETTYCLKVKAHMDDHFSIYSPMHCIQTSKVWIGLPRLENLRIHSLNMKHLLYWDNLYNGNVSFIVQLLPGYKAHHSLDISKDWKNVSECENIQTTFCDLSSFIGSNGIYYLRVQAVHSDNKSPWSKILEFKPIEQNKMGPPNVSVNASEDSINVFIASPGESENRPMSDTYELTYNVWYSTSSITKELRRKPSQFIISDLISSTLYCLKVQAFSEVYNISSAFSNETCIKTAKGESSHFIPLIISGAVLCIISFIVAIYYAWRNINYAFFPKCKPPMVIDIESTGENDLKRLYFPVAKEQTDKCMVINSSIALPCKVNLDDVRVDKELEQISQDSGNYFIDNIISGDNESHQSSELITV</sequence>
<evidence type="ECO:0000256" key="1">
    <source>
        <dbReference type="SAM" id="Phobius"/>
    </source>
</evidence>
<feature type="signal peptide" evidence="2">
    <location>
        <begin position="1"/>
        <end position="26"/>
    </location>
</feature>
<dbReference type="PANTHER" id="PTHR20859">
    <property type="entry name" value="INTERFERON/INTERLEUKIN RECEPTOR"/>
    <property type="match status" value="1"/>
</dbReference>
<dbReference type="Pfam" id="PF09294">
    <property type="entry name" value="Interfer-bind"/>
    <property type="match status" value="2"/>
</dbReference>
<dbReference type="InterPro" id="IPR013783">
    <property type="entry name" value="Ig-like_fold"/>
</dbReference>
<dbReference type="InterPro" id="IPR003961">
    <property type="entry name" value="FN3_dom"/>
</dbReference>
<name>A0ABM3Z1X5_PANGU</name>
<protein>
    <submittedName>
        <fullName evidence="5">Interferon alpha/beta receptor 1</fullName>
    </submittedName>
</protein>
<dbReference type="InterPro" id="IPR050650">
    <property type="entry name" value="Type-II_Cytokine-TF_Rcpt"/>
</dbReference>
<dbReference type="InterPro" id="IPR015373">
    <property type="entry name" value="Interferon/interleukin_rcp_dom"/>
</dbReference>
<dbReference type="PROSITE" id="PS50853">
    <property type="entry name" value="FN3"/>
    <property type="match status" value="1"/>
</dbReference>
<evidence type="ECO:0000256" key="2">
    <source>
        <dbReference type="SAM" id="SignalP"/>
    </source>
</evidence>
<gene>
    <name evidence="5" type="primary">IFNAR1</name>
</gene>
<dbReference type="Proteomes" id="UP001652622">
    <property type="component" value="Unplaced"/>
</dbReference>
<accession>A0ABM3Z1X5</accession>
<feature type="transmembrane region" description="Helical" evidence="1">
    <location>
        <begin position="431"/>
        <end position="454"/>
    </location>
</feature>
<feature type="domain" description="Fibronectin type-III" evidence="3">
    <location>
        <begin position="329"/>
        <end position="426"/>
    </location>
</feature>
<dbReference type="GeneID" id="117675965"/>